<keyword evidence="3" id="KW-0812">Transmembrane</keyword>
<dbReference type="PANTHER" id="PTHR34295:SF1">
    <property type="entry name" value="BIOTIN TRANSPORTER BIOY"/>
    <property type="match status" value="1"/>
</dbReference>
<evidence type="ECO:0000256" key="2">
    <source>
        <dbReference type="PIRNR" id="PIRNR016661"/>
    </source>
</evidence>
<dbReference type="RefSeq" id="WP_124068564.1">
    <property type="nucleotide sequence ID" value="NZ_CBCRXF010000013.1"/>
</dbReference>
<feature type="transmembrane region" description="Helical" evidence="3">
    <location>
        <begin position="94"/>
        <end position="113"/>
    </location>
</feature>
<comment type="similarity">
    <text evidence="1 2">Belongs to the BioY family.</text>
</comment>
<feature type="transmembrane region" description="Helical" evidence="3">
    <location>
        <begin position="125"/>
        <end position="146"/>
    </location>
</feature>
<feature type="transmembrane region" description="Helical" evidence="3">
    <location>
        <begin position="70"/>
        <end position="88"/>
    </location>
</feature>
<dbReference type="Gene3D" id="1.10.1760.20">
    <property type="match status" value="1"/>
</dbReference>
<dbReference type="GO" id="GO:0005886">
    <property type="term" value="C:plasma membrane"/>
    <property type="evidence" value="ECO:0007669"/>
    <property type="project" value="UniProtKB-SubCell"/>
</dbReference>
<feature type="transmembrane region" description="Helical" evidence="3">
    <location>
        <begin position="47"/>
        <end position="63"/>
    </location>
</feature>
<evidence type="ECO:0000256" key="1">
    <source>
        <dbReference type="ARBA" id="ARBA00010692"/>
    </source>
</evidence>
<feature type="transmembrane region" description="Helical" evidence="3">
    <location>
        <begin position="166"/>
        <end position="186"/>
    </location>
</feature>
<name>A0A3P5WI16_9BACL</name>
<keyword evidence="3" id="KW-1133">Transmembrane helix</keyword>
<evidence type="ECO:0000313" key="5">
    <source>
        <dbReference type="Proteomes" id="UP000270468"/>
    </source>
</evidence>
<dbReference type="PANTHER" id="PTHR34295">
    <property type="entry name" value="BIOTIN TRANSPORTER BIOY"/>
    <property type="match status" value="1"/>
</dbReference>
<dbReference type="PIRSF" id="PIRSF016661">
    <property type="entry name" value="BioY"/>
    <property type="match status" value="1"/>
</dbReference>
<protein>
    <recommendedName>
        <fullName evidence="2">Biotin transporter</fullName>
    </recommendedName>
</protein>
<reference evidence="4 5" key="1">
    <citation type="submission" date="2018-11" db="EMBL/GenBank/DDBJ databases">
        <authorList>
            <person name="Criscuolo A."/>
        </authorList>
    </citation>
    <scope>NUCLEOTIDE SEQUENCE [LARGE SCALE GENOMIC DNA]</scope>
    <source>
        <strain evidence="4">ATB-66</strain>
    </source>
</reference>
<keyword evidence="2" id="KW-1003">Cell membrane</keyword>
<dbReference type="AlphaFoldDB" id="A0A3P5WI16"/>
<dbReference type="Pfam" id="PF02632">
    <property type="entry name" value="BioY"/>
    <property type="match status" value="1"/>
</dbReference>
<keyword evidence="5" id="KW-1185">Reference proteome</keyword>
<proteinExistence type="inferred from homology"/>
<dbReference type="GO" id="GO:0015225">
    <property type="term" value="F:biotin transmembrane transporter activity"/>
    <property type="evidence" value="ECO:0007669"/>
    <property type="project" value="UniProtKB-UniRule"/>
</dbReference>
<dbReference type="OrthoDB" id="9803495at2"/>
<keyword evidence="2" id="KW-0813">Transport</keyword>
<accession>A0A3P5WI16</accession>
<sequence length="196" mass="21180">MTTATVKTKTRMSPLNLVYSAMFAALMMIGANITAFVPFLVVANVPITLQTFFAILAGLLLGSRMGATAMTVYMFIGLAGAPVFSRFSGGFGSIISPTFGFVVSFIFTAYLAGKIVEKDSKLKGYIIAALVGLVVNYVIGTNWMYAAFKTWASAPEIFGYKVAWAMMIPPLPKDIILAVLAGIFGHRMHKVLKVKR</sequence>
<gene>
    <name evidence="4" type="primary">bioY</name>
    <name evidence="4" type="ORF">FILTAD_00112</name>
</gene>
<organism evidence="4 5">
    <name type="scientific">Filibacter tadaridae</name>
    <dbReference type="NCBI Taxonomy" id="2483811"/>
    <lineage>
        <taxon>Bacteria</taxon>
        <taxon>Bacillati</taxon>
        <taxon>Bacillota</taxon>
        <taxon>Bacilli</taxon>
        <taxon>Bacillales</taxon>
        <taxon>Caryophanaceae</taxon>
        <taxon>Filibacter</taxon>
    </lineage>
</organism>
<evidence type="ECO:0000256" key="3">
    <source>
        <dbReference type="SAM" id="Phobius"/>
    </source>
</evidence>
<dbReference type="InterPro" id="IPR003784">
    <property type="entry name" value="BioY"/>
</dbReference>
<keyword evidence="2 3" id="KW-0472">Membrane</keyword>
<evidence type="ECO:0000313" key="4">
    <source>
        <dbReference type="EMBL" id="VDC18191.1"/>
    </source>
</evidence>
<dbReference type="EMBL" id="UXAV01000012">
    <property type="protein sequence ID" value="VDC18191.1"/>
    <property type="molecule type" value="Genomic_DNA"/>
</dbReference>
<comment type="subcellular location">
    <subcellularLocation>
        <location evidence="2">Cell membrane</location>
        <topology evidence="2">Multi-pass membrane protein</topology>
    </subcellularLocation>
</comment>
<dbReference type="Proteomes" id="UP000270468">
    <property type="component" value="Unassembled WGS sequence"/>
</dbReference>
<feature type="transmembrane region" description="Helical" evidence="3">
    <location>
        <begin position="17"/>
        <end position="41"/>
    </location>
</feature>